<dbReference type="PATRIC" id="fig|1303518.3.peg.35"/>
<feature type="transmembrane region" description="Helical" evidence="6">
    <location>
        <begin position="55"/>
        <end position="75"/>
    </location>
</feature>
<protein>
    <submittedName>
        <fullName evidence="8">Integral membrane protein (PIN domain superfamily)</fullName>
    </submittedName>
</protein>
<evidence type="ECO:0000313" key="8">
    <source>
        <dbReference type="EMBL" id="CCW33875.1"/>
    </source>
</evidence>
<evidence type="ECO:0000256" key="1">
    <source>
        <dbReference type="ARBA" id="ARBA00001946"/>
    </source>
</evidence>
<feature type="transmembrane region" description="Helical" evidence="6">
    <location>
        <begin position="99"/>
        <end position="120"/>
    </location>
</feature>
<dbReference type="GO" id="GO:0016787">
    <property type="term" value="F:hydrolase activity"/>
    <property type="evidence" value="ECO:0007669"/>
    <property type="project" value="UniProtKB-KW"/>
</dbReference>
<dbReference type="OrthoDB" id="9780734at2"/>
<dbReference type="CDD" id="cd09877">
    <property type="entry name" value="PIN_YacL-like"/>
    <property type="match status" value="1"/>
</dbReference>
<dbReference type="AlphaFoldDB" id="S0ESK9"/>
<evidence type="ECO:0000313" key="9">
    <source>
        <dbReference type="Proteomes" id="UP000014227"/>
    </source>
</evidence>
<dbReference type="InterPro" id="IPR029060">
    <property type="entry name" value="PIN-like_dom_sf"/>
</dbReference>
<evidence type="ECO:0000256" key="2">
    <source>
        <dbReference type="ARBA" id="ARBA00022722"/>
    </source>
</evidence>
<feature type="transmembrane region" description="Helical" evidence="6">
    <location>
        <begin position="126"/>
        <end position="147"/>
    </location>
</feature>
<reference evidence="9" key="1">
    <citation type="submission" date="2013-03" db="EMBL/GenBank/DDBJ databases">
        <title>Genome sequence of Chthonomonas calidirosea, the first sequenced genome from the Armatimonadetes phylum (formally candidate division OP10).</title>
        <authorList>
            <person name="Lee K.C.Y."/>
            <person name="Morgan X.C."/>
            <person name="Dunfield P.F."/>
            <person name="Tamas I."/>
            <person name="Houghton K.M."/>
            <person name="Vyssotski M."/>
            <person name="Ryan J.L.J."/>
            <person name="Lagutin K."/>
            <person name="McDonald I.R."/>
            <person name="Stott M.B."/>
        </authorList>
    </citation>
    <scope>NUCLEOTIDE SEQUENCE [LARGE SCALE GENOMIC DNA]</scope>
    <source>
        <strain evidence="9">DSM 23976 / ICMP 18418 / T49</strain>
    </source>
</reference>
<comment type="cofactor">
    <cofactor evidence="1">
        <name>Mg(2+)</name>
        <dbReference type="ChEBI" id="CHEBI:18420"/>
    </cofactor>
</comment>
<feature type="compositionally biased region" description="Polar residues" evidence="5">
    <location>
        <begin position="378"/>
        <end position="393"/>
    </location>
</feature>
<dbReference type="eggNOG" id="COG4956">
    <property type="taxonomic scope" value="Bacteria"/>
</dbReference>
<sequence>MSIRKFLTILFAAVFGVTGFWVGLLIHSAVAHATAGSRLSSLLQLIKDVSDSFPIYPQVLMVCLGALGVCFGVILGPKAARALENAGDALERMPARDKVAIGLGSIVGLFISLVFAPFLLRVPYGIGIFLLIPVTVASFYLGIRGALGMKDEFAFLRPAPEIETDAGPGPNVKILDTNVIIDGRIADICRTGFLEGTLYVPGFVLEELQHIADSSDDLKRARGRRGLDILNSMQKDLPLVVRSWDKLLDRASQHEPVDTRLVKLAKALDATIVTNDFNLNKVAALQGVPVLNVNELANAIKPVVLPGEKMRVCIVKEGKEPDQGVAYLDDGTMIVVEDGRNSIGSTVDVIVTSIWQTAAGKMIFARIQTSEDNENGDSGESTPSTQSSHSTGYTARRGDNTGRRTSKKVFER</sequence>
<dbReference type="Pfam" id="PF01938">
    <property type="entry name" value="TRAM"/>
    <property type="match status" value="1"/>
</dbReference>
<dbReference type="KEGG" id="ccz:CCALI_00035"/>
<dbReference type="InParanoid" id="S0ESK9"/>
<keyword evidence="9" id="KW-1185">Reference proteome</keyword>
<dbReference type="RefSeq" id="WP_016481439.1">
    <property type="nucleotide sequence ID" value="NC_021487.1"/>
</dbReference>
<accession>S0ESK9</accession>
<dbReference type="SUPFAM" id="SSF88723">
    <property type="entry name" value="PIN domain-like"/>
    <property type="match status" value="1"/>
</dbReference>
<dbReference type="GO" id="GO:0004518">
    <property type="term" value="F:nuclease activity"/>
    <property type="evidence" value="ECO:0007669"/>
    <property type="project" value="UniProtKB-KW"/>
</dbReference>
<dbReference type="InterPro" id="IPR052041">
    <property type="entry name" value="Nucleic_acid_metab_PIN/TRAM"/>
</dbReference>
<dbReference type="PANTHER" id="PTHR11603">
    <property type="entry name" value="AAA FAMILY ATPASE"/>
    <property type="match status" value="1"/>
</dbReference>
<dbReference type="HOGENOM" id="CLU_050839_0_0_0"/>
<evidence type="ECO:0000256" key="6">
    <source>
        <dbReference type="SAM" id="Phobius"/>
    </source>
</evidence>
<organism evidence="8 9">
    <name type="scientific">Chthonomonas calidirosea (strain DSM 23976 / ICMP 18418 / T49)</name>
    <dbReference type="NCBI Taxonomy" id="1303518"/>
    <lineage>
        <taxon>Bacteria</taxon>
        <taxon>Bacillati</taxon>
        <taxon>Armatimonadota</taxon>
        <taxon>Chthonomonadia</taxon>
        <taxon>Chthonomonadales</taxon>
        <taxon>Chthonomonadaceae</taxon>
        <taxon>Chthonomonas</taxon>
    </lineage>
</organism>
<dbReference type="InterPro" id="IPR002792">
    <property type="entry name" value="TRAM_dom"/>
</dbReference>
<dbReference type="InterPro" id="IPR002716">
    <property type="entry name" value="PIN_dom"/>
</dbReference>
<feature type="compositionally biased region" description="Basic and acidic residues" evidence="5">
    <location>
        <begin position="396"/>
        <end position="412"/>
    </location>
</feature>
<evidence type="ECO:0000256" key="3">
    <source>
        <dbReference type="ARBA" id="ARBA00022801"/>
    </source>
</evidence>
<feature type="domain" description="TRAM" evidence="7">
    <location>
        <begin position="303"/>
        <end position="364"/>
    </location>
</feature>
<dbReference type="Gene3D" id="3.40.50.1010">
    <property type="entry name" value="5'-nuclease"/>
    <property type="match status" value="1"/>
</dbReference>
<dbReference type="SMART" id="SM00670">
    <property type="entry name" value="PINc"/>
    <property type="match status" value="1"/>
</dbReference>
<evidence type="ECO:0000256" key="5">
    <source>
        <dbReference type="SAM" id="MobiDB-lite"/>
    </source>
</evidence>
<gene>
    <name evidence="8" type="ORF">CCALI_00035</name>
</gene>
<evidence type="ECO:0000256" key="4">
    <source>
        <dbReference type="ARBA" id="ARBA00022842"/>
    </source>
</evidence>
<name>S0ESK9_CHTCT</name>
<keyword evidence="4" id="KW-0460">Magnesium</keyword>
<dbReference type="FunCoup" id="S0ESK9">
    <property type="interactions" value="14"/>
</dbReference>
<keyword evidence="6" id="KW-0812">Transmembrane</keyword>
<keyword evidence="6" id="KW-1133">Transmembrane helix</keyword>
<dbReference type="EMBL" id="HF951689">
    <property type="protein sequence ID" value="CCW33875.1"/>
    <property type="molecule type" value="Genomic_DNA"/>
</dbReference>
<keyword evidence="6" id="KW-0472">Membrane</keyword>
<dbReference type="Proteomes" id="UP000014227">
    <property type="component" value="Chromosome I"/>
</dbReference>
<keyword evidence="3" id="KW-0378">Hydrolase</keyword>
<feature type="region of interest" description="Disordered" evidence="5">
    <location>
        <begin position="370"/>
        <end position="412"/>
    </location>
</feature>
<dbReference type="Pfam" id="PF01850">
    <property type="entry name" value="PIN"/>
    <property type="match status" value="1"/>
</dbReference>
<evidence type="ECO:0000259" key="7">
    <source>
        <dbReference type="PROSITE" id="PS50926"/>
    </source>
</evidence>
<dbReference type="STRING" id="454171.CP488_01125"/>
<proteinExistence type="predicted"/>
<dbReference type="PROSITE" id="PS50926">
    <property type="entry name" value="TRAM"/>
    <property type="match status" value="1"/>
</dbReference>
<keyword evidence="2" id="KW-0540">Nuclease</keyword>
<dbReference type="PANTHER" id="PTHR11603:SF147">
    <property type="entry name" value="MEMBRANE PROTEIN"/>
    <property type="match status" value="1"/>
</dbReference>